<evidence type="ECO:0008006" key="3">
    <source>
        <dbReference type="Google" id="ProtNLM"/>
    </source>
</evidence>
<protein>
    <recommendedName>
        <fullName evidence="3">SMB domain-containing protein</fullName>
    </recommendedName>
</protein>
<keyword evidence="2" id="KW-1185">Reference proteome</keyword>
<dbReference type="AlphaFoldDB" id="A0A8W8JZR8"/>
<name>A0A8W8JZR8_MAGGI</name>
<proteinExistence type="predicted"/>
<dbReference type="Proteomes" id="UP000005408">
    <property type="component" value="Unassembled WGS sequence"/>
</dbReference>
<evidence type="ECO:0000313" key="1">
    <source>
        <dbReference type="EnsemblMetazoa" id="G2180.1:cds"/>
    </source>
</evidence>
<reference evidence="1" key="1">
    <citation type="submission" date="2022-08" db="UniProtKB">
        <authorList>
            <consortium name="EnsemblMetazoa"/>
        </authorList>
    </citation>
    <scope>IDENTIFICATION</scope>
    <source>
        <strain evidence="1">05x7-T-G4-1.051#20</strain>
    </source>
</reference>
<dbReference type="EnsemblMetazoa" id="G2180.1">
    <property type="protein sequence ID" value="G2180.1:cds"/>
    <property type="gene ID" value="G2180"/>
</dbReference>
<evidence type="ECO:0000313" key="2">
    <source>
        <dbReference type="Proteomes" id="UP000005408"/>
    </source>
</evidence>
<organism evidence="1 2">
    <name type="scientific">Magallana gigas</name>
    <name type="common">Pacific oyster</name>
    <name type="synonym">Crassostrea gigas</name>
    <dbReference type="NCBI Taxonomy" id="29159"/>
    <lineage>
        <taxon>Eukaryota</taxon>
        <taxon>Metazoa</taxon>
        <taxon>Spiralia</taxon>
        <taxon>Lophotrochozoa</taxon>
        <taxon>Mollusca</taxon>
        <taxon>Bivalvia</taxon>
        <taxon>Autobranchia</taxon>
        <taxon>Pteriomorphia</taxon>
        <taxon>Ostreida</taxon>
        <taxon>Ostreoidea</taxon>
        <taxon>Ostreidae</taxon>
        <taxon>Magallana</taxon>
    </lineage>
</organism>
<sequence>MSKLFTKYSEYCGSDSLCSATDKRRHSIKTEHHKCPSCSCSEECDYLRNCCLDESYTSCVPTTVSVNHFVEKNGVQMVSFCPGTHDIEYESCLQLFTEYNFLTNIPVYSLHTNKTYVNAKCSTCHGDNDTIPWRYYISCPGINIDIDDYTDGSSLWYNGMENGCTLTLTPPVNTFQRHCEVNVLIRTCNITGNWDVYDKEIEDACAYYRKPYELYENIFCFLCNTGKNQRNGLLLKKSGSKEKYILYESVYNSTNDFIARNGKSKKSFAKSTTHYQQVLHYDDALVTFLEEYNTITGEYVANITFLAVNLTE</sequence>
<accession>A0A8W8JZR8</accession>